<evidence type="ECO:0000313" key="3">
    <source>
        <dbReference type="Proteomes" id="UP001139485"/>
    </source>
</evidence>
<evidence type="ECO:0000313" key="2">
    <source>
        <dbReference type="EMBL" id="MCM0619482.1"/>
    </source>
</evidence>
<evidence type="ECO:0000256" key="1">
    <source>
        <dbReference type="SAM" id="Phobius"/>
    </source>
</evidence>
<accession>A0A9X2D4X0</accession>
<dbReference type="RefSeq" id="WP_250826301.1">
    <property type="nucleotide sequence ID" value="NZ_JAMOIL010000003.1"/>
</dbReference>
<feature type="transmembrane region" description="Helical" evidence="1">
    <location>
        <begin position="44"/>
        <end position="66"/>
    </location>
</feature>
<feature type="transmembrane region" description="Helical" evidence="1">
    <location>
        <begin position="216"/>
        <end position="235"/>
    </location>
</feature>
<name>A0A9X2D4X0_9ACTN</name>
<keyword evidence="1" id="KW-0472">Membrane</keyword>
<feature type="transmembrane region" description="Helical" evidence="1">
    <location>
        <begin position="86"/>
        <end position="103"/>
    </location>
</feature>
<protein>
    <submittedName>
        <fullName evidence="2">GAP family protein</fullName>
    </submittedName>
</protein>
<keyword evidence="1" id="KW-1133">Transmembrane helix</keyword>
<keyword evidence="3" id="KW-1185">Reference proteome</keyword>
<dbReference type="AlphaFoldDB" id="A0A9X2D4X0"/>
<proteinExistence type="predicted"/>
<dbReference type="EMBL" id="JAMOIL010000003">
    <property type="protein sequence ID" value="MCM0619482.1"/>
    <property type="molecule type" value="Genomic_DNA"/>
</dbReference>
<comment type="caution">
    <text evidence="2">The sequence shown here is derived from an EMBL/GenBank/DDBJ whole genome shotgun (WGS) entry which is preliminary data.</text>
</comment>
<sequence length="245" mass="23851">MSTALEVLGAVLAPATGVALSPLPLLGLLLVLGSPGARAGGVAFAVGWAAGLAALMSLVVVAGSGWFDPGPGSGAVAGVDGSEPGVAVGLVTTVVGVLFWVLAARQVQHRPRPGHPAELPAALRGLASLPPPRVALVAAVLGTVNPKNLGLTISAGLGLADVLAPPAGPGGAGAVLGTGVFVLVGSLTVLVPVTALVVTGEAAQPALRALQAWLDAHGWVVMLVLFLVLGAQLVGDGLRALAVAW</sequence>
<feature type="transmembrane region" description="Helical" evidence="1">
    <location>
        <begin position="174"/>
        <end position="196"/>
    </location>
</feature>
<dbReference type="InterPro" id="IPR021315">
    <property type="entry name" value="Gap/Sap"/>
</dbReference>
<keyword evidence="1" id="KW-0812">Transmembrane</keyword>
<reference evidence="2" key="1">
    <citation type="submission" date="2022-05" db="EMBL/GenBank/DDBJ databases">
        <authorList>
            <person name="Tuo L."/>
        </authorList>
    </citation>
    <scope>NUCLEOTIDE SEQUENCE</scope>
    <source>
        <strain evidence="2">BSK12Z-4</strain>
    </source>
</reference>
<dbReference type="Proteomes" id="UP001139485">
    <property type="component" value="Unassembled WGS sequence"/>
</dbReference>
<feature type="transmembrane region" description="Helical" evidence="1">
    <location>
        <begin position="12"/>
        <end position="32"/>
    </location>
</feature>
<gene>
    <name evidence="2" type="ORF">M8330_04120</name>
</gene>
<organism evidence="2 3">
    <name type="scientific">Nocardioides bruguierae</name>
    <dbReference type="NCBI Taxonomy" id="2945102"/>
    <lineage>
        <taxon>Bacteria</taxon>
        <taxon>Bacillati</taxon>
        <taxon>Actinomycetota</taxon>
        <taxon>Actinomycetes</taxon>
        <taxon>Propionibacteriales</taxon>
        <taxon>Nocardioidaceae</taxon>
        <taxon>Nocardioides</taxon>
    </lineage>
</organism>
<dbReference type="Pfam" id="PF11139">
    <property type="entry name" value="SfLAP"/>
    <property type="match status" value="1"/>
</dbReference>